<dbReference type="HAMAP" id="MF_01477">
    <property type="entry name" value="Iojap_RsfS"/>
    <property type="match status" value="1"/>
</dbReference>
<dbReference type="GO" id="GO:0042256">
    <property type="term" value="P:cytosolic ribosome assembly"/>
    <property type="evidence" value="ECO:0007669"/>
    <property type="project" value="UniProtKB-UniRule"/>
</dbReference>
<comment type="similarity">
    <text evidence="1 2">Belongs to the Iojap/RsfS family.</text>
</comment>
<dbReference type="GO" id="GO:0005737">
    <property type="term" value="C:cytoplasm"/>
    <property type="evidence" value="ECO:0007669"/>
    <property type="project" value="UniProtKB-SubCell"/>
</dbReference>
<keyword evidence="2" id="KW-0810">Translation regulation</keyword>
<dbReference type="AlphaFoldDB" id="A0A7V3RGH1"/>
<dbReference type="SUPFAM" id="SSF81301">
    <property type="entry name" value="Nucleotidyltransferase"/>
    <property type="match status" value="1"/>
</dbReference>
<accession>A0A7V3RGH1</accession>
<sequence>MLKKNSKKSAINLAKEIARIICDKKGEDIVIFDLREISPITDFFVIATGLSEIHNKTLAEYLMEYEKPDHIEGLEGGGWILLDYIDVIVHLFLKEAREFYGLERLWGDAPQIKI</sequence>
<proteinExistence type="inferred from homology"/>
<dbReference type="EMBL" id="DTOZ01000053">
    <property type="protein sequence ID" value="HGE77763.1"/>
    <property type="molecule type" value="Genomic_DNA"/>
</dbReference>
<comment type="function">
    <text evidence="2">Functions as a ribosomal silencing factor. Interacts with ribosomal protein uL14 (rplN), blocking formation of intersubunit bridge B8. Prevents association of the 30S and 50S ribosomal subunits and the formation of functional ribosomes, thus repressing translation.</text>
</comment>
<dbReference type="Gene3D" id="3.30.460.10">
    <property type="entry name" value="Beta Polymerase, domain 2"/>
    <property type="match status" value="1"/>
</dbReference>
<name>A0A7V3RGH1_UNCW3</name>
<dbReference type="GO" id="GO:0090071">
    <property type="term" value="P:negative regulation of ribosome biogenesis"/>
    <property type="evidence" value="ECO:0007669"/>
    <property type="project" value="UniProtKB-UniRule"/>
</dbReference>
<dbReference type="InterPro" id="IPR004394">
    <property type="entry name" value="Iojap/RsfS/C7orf30"/>
</dbReference>
<dbReference type="PANTHER" id="PTHR21043">
    <property type="entry name" value="IOJAP SUPERFAMILY ORTHOLOG"/>
    <property type="match status" value="1"/>
</dbReference>
<comment type="caution">
    <text evidence="3">The sequence shown here is derived from an EMBL/GenBank/DDBJ whole genome shotgun (WGS) entry which is preliminary data.</text>
</comment>
<dbReference type="Pfam" id="PF02410">
    <property type="entry name" value="RsfS"/>
    <property type="match status" value="1"/>
</dbReference>
<comment type="subcellular location">
    <subcellularLocation>
        <location evidence="2">Cytoplasm</location>
    </subcellularLocation>
</comment>
<evidence type="ECO:0000256" key="2">
    <source>
        <dbReference type="HAMAP-Rule" id="MF_01477"/>
    </source>
</evidence>
<dbReference type="GO" id="GO:0043023">
    <property type="term" value="F:ribosomal large subunit binding"/>
    <property type="evidence" value="ECO:0007669"/>
    <property type="project" value="TreeGrafter"/>
</dbReference>
<gene>
    <name evidence="2 3" type="primary">rsfS</name>
    <name evidence="3" type="ORF">ENX68_02025</name>
</gene>
<dbReference type="NCBIfam" id="TIGR00090">
    <property type="entry name" value="rsfS_iojap_ybeB"/>
    <property type="match status" value="1"/>
</dbReference>
<dbReference type="GO" id="GO:0017148">
    <property type="term" value="P:negative regulation of translation"/>
    <property type="evidence" value="ECO:0007669"/>
    <property type="project" value="UniProtKB-UniRule"/>
</dbReference>
<keyword evidence="2" id="KW-0678">Repressor</keyword>
<evidence type="ECO:0000256" key="1">
    <source>
        <dbReference type="ARBA" id="ARBA00010574"/>
    </source>
</evidence>
<keyword evidence="2" id="KW-0963">Cytoplasm</keyword>
<reference evidence="3" key="1">
    <citation type="journal article" date="2020" name="mSystems">
        <title>Genome- and Community-Level Interaction Insights into Carbon Utilization and Element Cycling Functions of Hydrothermarchaeota in Hydrothermal Sediment.</title>
        <authorList>
            <person name="Zhou Z."/>
            <person name="Liu Y."/>
            <person name="Xu W."/>
            <person name="Pan J."/>
            <person name="Luo Z.H."/>
            <person name="Li M."/>
        </authorList>
    </citation>
    <scope>NUCLEOTIDE SEQUENCE [LARGE SCALE GENOMIC DNA]</scope>
    <source>
        <strain evidence="3">SpSt-961</strain>
    </source>
</reference>
<comment type="subunit">
    <text evidence="2">Interacts with ribosomal protein uL14 (rplN).</text>
</comment>
<dbReference type="PANTHER" id="PTHR21043:SF0">
    <property type="entry name" value="MITOCHONDRIAL ASSEMBLY OF RIBOSOMAL LARGE SUBUNIT PROTEIN 1"/>
    <property type="match status" value="1"/>
</dbReference>
<dbReference type="InterPro" id="IPR043519">
    <property type="entry name" value="NT_sf"/>
</dbReference>
<protein>
    <recommendedName>
        <fullName evidence="2">Ribosomal silencing factor RsfS</fullName>
    </recommendedName>
</protein>
<evidence type="ECO:0000313" key="3">
    <source>
        <dbReference type="EMBL" id="HGE77763.1"/>
    </source>
</evidence>
<organism evidence="3">
    <name type="scientific">candidate division WOR-3 bacterium</name>
    <dbReference type="NCBI Taxonomy" id="2052148"/>
    <lineage>
        <taxon>Bacteria</taxon>
        <taxon>Bacteria division WOR-3</taxon>
    </lineage>
</organism>